<dbReference type="FunFam" id="3.40.50.2000:FF:000009">
    <property type="entry name" value="Sterol 3-beta-glucosyltransferase UGT80A2"/>
    <property type="match status" value="1"/>
</dbReference>
<evidence type="ECO:0000313" key="6">
    <source>
        <dbReference type="EMBL" id="CAF3893824.1"/>
    </source>
</evidence>
<dbReference type="Proteomes" id="UP000663829">
    <property type="component" value="Unassembled WGS sequence"/>
</dbReference>
<dbReference type="PANTHER" id="PTHR48050">
    <property type="entry name" value="STEROL 3-BETA-GLUCOSYLTRANSFERASE"/>
    <property type="match status" value="1"/>
</dbReference>
<evidence type="ECO:0000259" key="3">
    <source>
        <dbReference type="Pfam" id="PF06722"/>
    </source>
</evidence>
<dbReference type="CDD" id="cd03784">
    <property type="entry name" value="GT1_Gtf-like"/>
    <property type="match status" value="1"/>
</dbReference>
<feature type="domain" description="Glycosyltransferase family 28 N-terminal" evidence="2">
    <location>
        <begin position="72"/>
        <end position="220"/>
    </location>
</feature>
<evidence type="ECO:0008006" key="9">
    <source>
        <dbReference type="Google" id="ProtNLM"/>
    </source>
</evidence>
<dbReference type="EMBL" id="CAJOBC010009077">
    <property type="protein sequence ID" value="CAF3978668.1"/>
    <property type="molecule type" value="Genomic_DNA"/>
</dbReference>
<dbReference type="InterPro" id="IPR010610">
    <property type="entry name" value="EryCIII-like_C"/>
</dbReference>
<dbReference type="Proteomes" id="UP000682733">
    <property type="component" value="Unassembled WGS sequence"/>
</dbReference>
<dbReference type="Gene3D" id="3.40.50.2000">
    <property type="entry name" value="Glycogen Phosphorylase B"/>
    <property type="match status" value="2"/>
</dbReference>
<evidence type="ECO:0000313" key="8">
    <source>
        <dbReference type="Proteomes" id="UP000663829"/>
    </source>
</evidence>
<proteinExistence type="predicted"/>
<dbReference type="Proteomes" id="UP000681722">
    <property type="component" value="Unassembled WGS sequence"/>
</dbReference>
<name>A0A814XJC7_9BILA</name>
<evidence type="ECO:0000256" key="1">
    <source>
        <dbReference type="ARBA" id="ARBA00022679"/>
    </source>
</evidence>
<keyword evidence="1" id="KW-0808">Transferase</keyword>
<dbReference type="AlphaFoldDB" id="A0A814XJC7"/>
<dbReference type="InterPro" id="IPR002213">
    <property type="entry name" value="UDP_glucos_trans"/>
</dbReference>
<dbReference type="EMBL" id="CAJNOK010010621">
    <property type="protein sequence ID" value="CAF1120384.1"/>
    <property type="molecule type" value="Genomic_DNA"/>
</dbReference>
<reference evidence="5" key="1">
    <citation type="submission" date="2021-02" db="EMBL/GenBank/DDBJ databases">
        <authorList>
            <person name="Nowell W R."/>
        </authorList>
    </citation>
    <scope>NUCLEOTIDE SEQUENCE</scope>
</reference>
<dbReference type="Proteomes" id="UP000677228">
    <property type="component" value="Unassembled WGS sequence"/>
</dbReference>
<dbReference type="InterPro" id="IPR050426">
    <property type="entry name" value="Glycosyltransferase_28"/>
</dbReference>
<gene>
    <name evidence="5" type="ORF">GPM918_LOCUS24399</name>
    <name evidence="4" type="ORF">OVA965_LOCUS20150</name>
    <name evidence="7" type="ORF">SRO942_LOCUS24396</name>
    <name evidence="6" type="ORF">TMI583_LOCUS20444</name>
</gene>
<dbReference type="OrthoDB" id="5835829at2759"/>
<comment type="caution">
    <text evidence="5">The sequence shown here is derived from an EMBL/GenBank/DDBJ whole genome shotgun (WGS) entry which is preliminary data.</text>
</comment>
<organism evidence="5 8">
    <name type="scientific">Didymodactylos carnosus</name>
    <dbReference type="NCBI Taxonomy" id="1234261"/>
    <lineage>
        <taxon>Eukaryota</taxon>
        <taxon>Metazoa</taxon>
        <taxon>Spiralia</taxon>
        <taxon>Gnathifera</taxon>
        <taxon>Rotifera</taxon>
        <taxon>Eurotatoria</taxon>
        <taxon>Bdelloidea</taxon>
        <taxon>Philodinida</taxon>
        <taxon>Philodinidae</taxon>
        <taxon>Didymodactylos</taxon>
    </lineage>
</organism>
<dbReference type="SUPFAM" id="SSF53756">
    <property type="entry name" value="UDP-Glycosyltransferase/glycogen phosphorylase"/>
    <property type="match status" value="1"/>
</dbReference>
<dbReference type="GO" id="GO:0016906">
    <property type="term" value="F:sterol 3-beta-glucosyltransferase activity"/>
    <property type="evidence" value="ECO:0007669"/>
    <property type="project" value="UniProtKB-ARBA"/>
</dbReference>
<keyword evidence="8" id="KW-1185">Reference proteome</keyword>
<dbReference type="FunFam" id="3.40.50.2000:FF:000163">
    <property type="entry name" value="Sterol 3-beta-glucosyltransferase"/>
    <property type="match status" value="1"/>
</dbReference>
<dbReference type="EMBL" id="CAJOBA010017062">
    <property type="protein sequence ID" value="CAF3893824.1"/>
    <property type="molecule type" value="Genomic_DNA"/>
</dbReference>
<evidence type="ECO:0000259" key="2">
    <source>
        <dbReference type="Pfam" id="PF03033"/>
    </source>
</evidence>
<sequence>MSIPLKDILPKSAANMTSDGRISVSLSDEQLNDIYEYSILNMEEYDIISTDEYRFDINQPLIPGQNIPRLAICIMIVGSRGDVQPFIALGKELLKVGHRVRLATHETFRKFVKENGLEFFPLGGDPAELMAFMVKNAGIIPNVSSIVNGDIYRNRKQLAEIIDSTWRACVEPDDETGALFTAEAIISNPPTFGHIHCAEKLSIPLHICFTMPWSPTTAFPHPLYNADYSIRSKEKMNYLSYEIVEMFTWIGMQDLINHFRRKILNLKRLSISQATNMWAKEKVPHTYCWSPAMIPKPTDWGEHIDVSGFFMLDLATDFTPSNELIQFLQAGSRPIYIGFGSIIGDDPIRLTNTILEAIKLVNCRAIISAGWSGIGKATTLPDNVYLIGNCPHDWLFERVDIVCHHGGAGTTAAGLKLGKPTVIVPFFGDQFFWGDMIHRIGAGPSPLPGKTLKAAQLADAFRFAMKSETRAAAQRLAAAMKEENGVAAAVQAFHAHLPLDRMISDLEPTFPACFYLPKYDLKISLPVAQVLLASRSIDESELKVHHVKVWDIRDEQGGAPSYGLIRSGKEALSSLCIEATDGIKKAQSGYSKETSAEILSKFEQITRVIKPENIPKRIEPRNRKG</sequence>
<dbReference type="GO" id="GO:0005975">
    <property type="term" value="P:carbohydrate metabolic process"/>
    <property type="evidence" value="ECO:0007669"/>
    <property type="project" value="InterPro"/>
</dbReference>
<dbReference type="EMBL" id="CAJNOQ010009077">
    <property type="protein sequence ID" value="CAF1214847.1"/>
    <property type="molecule type" value="Genomic_DNA"/>
</dbReference>
<accession>A0A814XJC7</accession>
<dbReference type="InterPro" id="IPR004276">
    <property type="entry name" value="GlycoTrans_28_N"/>
</dbReference>
<dbReference type="Pfam" id="PF03033">
    <property type="entry name" value="Glyco_transf_28"/>
    <property type="match status" value="1"/>
</dbReference>
<evidence type="ECO:0000313" key="5">
    <source>
        <dbReference type="EMBL" id="CAF1214847.1"/>
    </source>
</evidence>
<evidence type="ECO:0000313" key="4">
    <source>
        <dbReference type="EMBL" id="CAF1120384.1"/>
    </source>
</evidence>
<protein>
    <recommendedName>
        <fullName evidence="9">Glycosyltransferase family 28 N-terminal domain-containing protein</fullName>
    </recommendedName>
</protein>
<feature type="domain" description="Erythromycin biosynthesis protein CIII-like C-terminal" evidence="3">
    <location>
        <begin position="375"/>
        <end position="481"/>
    </location>
</feature>
<dbReference type="Pfam" id="PF06722">
    <property type="entry name" value="EryCIII-like_C"/>
    <property type="match status" value="1"/>
</dbReference>
<evidence type="ECO:0000313" key="7">
    <source>
        <dbReference type="EMBL" id="CAF3978668.1"/>
    </source>
</evidence>
<dbReference type="PANTHER" id="PTHR48050:SF13">
    <property type="entry name" value="STEROL 3-BETA-GLUCOSYLTRANSFERASE UGT80A2"/>
    <property type="match status" value="1"/>
</dbReference>